<dbReference type="Proteomes" id="UP000078116">
    <property type="component" value="Unassembled WGS sequence"/>
</dbReference>
<dbReference type="RefSeq" id="WP_064270774.1">
    <property type="nucleotide sequence ID" value="NZ_LXJZ01000202.1"/>
</dbReference>
<name>A0A1A9MYP6_9BURK</name>
<keyword evidence="3" id="KW-1185">Reference proteome</keyword>
<organism evidence="1 4">
    <name type="scientific">Paraburkholderia ginsengiterrae</name>
    <dbReference type="NCBI Taxonomy" id="1462993"/>
    <lineage>
        <taxon>Bacteria</taxon>
        <taxon>Pseudomonadati</taxon>
        <taxon>Pseudomonadota</taxon>
        <taxon>Betaproteobacteria</taxon>
        <taxon>Burkholderiales</taxon>
        <taxon>Burkholderiaceae</taxon>
        <taxon>Paraburkholderia</taxon>
    </lineage>
</organism>
<evidence type="ECO:0000313" key="4">
    <source>
        <dbReference type="Proteomes" id="UP000078116"/>
    </source>
</evidence>
<evidence type="ECO:0000313" key="2">
    <source>
        <dbReference type="EMBL" id="OAJ54323.1"/>
    </source>
</evidence>
<sequence>MYLGNTFQTYYYGHHYEWDRFAREQHREHPYCQLAVDFCEKWDQASFDDGYVSEPLEVFEPIVRRVFARPAYGRSESHAQ</sequence>
<evidence type="ECO:0008006" key="5">
    <source>
        <dbReference type="Google" id="ProtNLM"/>
    </source>
</evidence>
<reference evidence="3 4" key="1">
    <citation type="submission" date="2016-04" db="EMBL/GenBank/DDBJ databases">
        <title>Reclassification of Paraburkholderia panaciterrae (Farh et al. 2015) Dobritsa &amp; Samadpour 2016 as a later homotypic synonym of Paraburkholderia ginsengiterrae (Farh et al. 2015) Dobritsa &amp; Samadpour 2016.</title>
        <authorList>
            <person name="Dobritsa A.P."/>
            <person name="Kutumbaka K."/>
            <person name="Samadpour M."/>
        </authorList>
    </citation>
    <scope>NUCLEOTIDE SEQUENCE [LARGE SCALE GENOMIC DNA]</scope>
    <source>
        <strain evidence="1 4">DCY85</strain>
        <strain evidence="2 3">DCY85-1</strain>
    </source>
</reference>
<dbReference type="EMBL" id="LXKA01000357">
    <property type="protein sequence ID" value="OAJ53664.1"/>
    <property type="molecule type" value="Genomic_DNA"/>
</dbReference>
<dbReference type="AlphaFoldDB" id="A0A1A9MYP6"/>
<protein>
    <recommendedName>
        <fullName evidence="5">Peptidase</fullName>
    </recommendedName>
</protein>
<gene>
    <name evidence="2" type="ORF">A6V36_36090</name>
    <name evidence="1" type="ORF">A6V37_35415</name>
</gene>
<evidence type="ECO:0000313" key="1">
    <source>
        <dbReference type="EMBL" id="OAJ53664.1"/>
    </source>
</evidence>
<dbReference type="EMBL" id="LXJZ01000202">
    <property type="protein sequence ID" value="OAJ54323.1"/>
    <property type="molecule type" value="Genomic_DNA"/>
</dbReference>
<dbReference type="STRING" id="1462993.A6V36_36090"/>
<proteinExistence type="predicted"/>
<dbReference type="Proteomes" id="UP000077961">
    <property type="component" value="Unassembled WGS sequence"/>
</dbReference>
<comment type="caution">
    <text evidence="1">The sequence shown here is derived from an EMBL/GenBank/DDBJ whole genome shotgun (WGS) entry which is preliminary data.</text>
</comment>
<accession>A0A1A9MYP6</accession>
<evidence type="ECO:0000313" key="3">
    <source>
        <dbReference type="Proteomes" id="UP000077961"/>
    </source>
</evidence>